<dbReference type="Proteomes" id="UP000008144">
    <property type="component" value="Chromosome 5"/>
</dbReference>
<dbReference type="HOGENOM" id="CLU_867503_0_0_1"/>
<evidence type="ECO:0000313" key="1">
    <source>
        <dbReference type="Ensembl" id="ENSCINP00000022821.2"/>
    </source>
</evidence>
<reference evidence="1" key="2">
    <citation type="journal article" date="2008" name="Genome Biol.">
        <title>Improved genome assembly and evidence-based global gene model set for the chordate Ciona intestinalis: new insight into intron and operon populations.</title>
        <authorList>
            <person name="Satou Y."/>
            <person name="Mineta K."/>
            <person name="Ogasawara M."/>
            <person name="Sasakura Y."/>
            <person name="Shoguchi E."/>
            <person name="Ueno K."/>
            <person name="Yamada L."/>
            <person name="Matsumoto J."/>
            <person name="Wasserscheid J."/>
            <person name="Dewar K."/>
            <person name="Wiley G.B."/>
            <person name="Macmil S.L."/>
            <person name="Roe B.A."/>
            <person name="Zeller R.W."/>
            <person name="Hastings K.E."/>
            <person name="Lemaire P."/>
            <person name="Lindquist E."/>
            <person name="Endo T."/>
            <person name="Hotta K."/>
            <person name="Inaba K."/>
        </authorList>
    </citation>
    <scope>NUCLEOTIDE SEQUENCE [LARGE SCALE GENOMIC DNA]</scope>
    <source>
        <strain evidence="1">wild type</strain>
    </source>
</reference>
<dbReference type="GeneTree" id="ENSGT00390000013511"/>
<evidence type="ECO:0000313" key="2">
    <source>
        <dbReference type="Proteomes" id="UP000008144"/>
    </source>
</evidence>
<keyword evidence="2" id="KW-1185">Reference proteome</keyword>
<protein>
    <submittedName>
        <fullName evidence="1">Uncharacterized protein</fullName>
    </submittedName>
</protein>
<reference evidence="2" key="1">
    <citation type="journal article" date="2002" name="Science">
        <title>The draft genome of Ciona intestinalis: insights into chordate and vertebrate origins.</title>
        <authorList>
            <person name="Dehal P."/>
            <person name="Satou Y."/>
            <person name="Campbell R.K."/>
            <person name="Chapman J."/>
            <person name="Degnan B."/>
            <person name="De Tomaso A."/>
            <person name="Davidson B."/>
            <person name="Di Gregorio A."/>
            <person name="Gelpke M."/>
            <person name="Goodstein D.M."/>
            <person name="Harafuji N."/>
            <person name="Hastings K.E."/>
            <person name="Ho I."/>
            <person name="Hotta K."/>
            <person name="Huang W."/>
            <person name="Kawashima T."/>
            <person name="Lemaire P."/>
            <person name="Martinez D."/>
            <person name="Meinertzhagen I.A."/>
            <person name="Necula S."/>
            <person name="Nonaka M."/>
            <person name="Putnam N."/>
            <person name="Rash S."/>
            <person name="Saiga H."/>
            <person name="Satake M."/>
            <person name="Terry A."/>
            <person name="Yamada L."/>
            <person name="Wang H.G."/>
            <person name="Awazu S."/>
            <person name="Azumi K."/>
            <person name="Boore J."/>
            <person name="Branno M."/>
            <person name="Chin-Bow S."/>
            <person name="DeSantis R."/>
            <person name="Doyle S."/>
            <person name="Francino P."/>
            <person name="Keys D.N."/>
            <person name="Haga S."/>
            <person name="Hayashi H."/>
            <person name="Hino K."/>
            <person name="Imai K.S."/>
            <person name="Inaba K."/>
            <person name="Kano S."/>
            <person name="Kobayashi K."/>
            <person name="Kobayashi M."/>
            <person name="Lee B.I."/>
            <person name="Makabe K.W."/>
            <person name="Manohar C."/>
            <person name="Matassi G."/>
            <person name="Medina M."/>
            <person name="Mochizuki Y."/>
            <person name="Mount S."/>
            <person name="Morishita T."/>
            <person name="Miura S."/>
            <person name="Nakayama A."/>
            <person name="Nishizaka S."/>
            <person name="Nomoto H."/>
            <person name="Ohta F."/>
            <person name="Oishi K."/>
            <person name="Rigoutsos I."/>
            <person name="Sano M."/>
            <person name="Sasaki A."/>
            <person name="Sasakura Y."/>
            <person name="Shoguchi E."/>
            <person name="Shin-i T."/>
            <person name="Spagnuolo A."/>
            <person name="Stainier D."/>
            <person name="Suzuki M.M."/>
            <person name="Tassy O."/>
            <person name="Takatori N."/>
            <person name="Tokuoka M."/>
            <person name="Yagi K."/>
            <person name="Yoshizaki F."/>
            <person name="Wada S."/>
            <person name="Zhang C."/>
            <person name="Hyatt P.D."/>
            <person name="Larimer F."/>
            <person name="Detter C."/>
            <person name="Doggett N."/>
            <person name="Glavina T."/>
            <person name="Hawkins T."/>
            <person name="Richardson P."/>
            <person name="Lucas S."/>
            <person name="Kohara Y."/>
            <person name="Levine M."/>
            <person name="Satoh N."/>
            <person name="Rokhsar D.S."/>
        </authorList>
    </citation>
    <scope>NUCLEOTIDE SEQUENCE [LARGE SCALE GENOMIC DNA]</scope>
</reference>
<organism evidence="1 2">
    <name type="scientific">Ciona intestinalis</name>
    <name type="common">Transparent sea squirt</name>
    <name type="synonym">Ascidia intestinalis</name>
    <dbReference type="NCBI Taxonomy" id="7719"/>
    <lineage>
        <taxon>Eukaryota</taxon>
        <taxon>Metazoa</taxon>
        <taxon>Chordata</taxon>
        <taxon>Tunicata</taxon>
        <taxon>Ascidiacea</taxon>
        <taxon>Phlebobranchia</taxon>
        <taxon>Cionidae</taxon>
        <taxon>Ciona</taxon>
    </lineage>
</organism>
<proteinExistence type="predicted"/>
<name>F6V7Z8_CIOIN</name>
<dbReference type="EMBL" id="EAAA01002217">
    <property type="status" value="NOT_ANNOTATED_CDS"/>
    <property type="molecule type" value="Genomic_DNA"/>
</dbReference>
<dbReference type="AlphaFoldDB" id="F6V7Z8"/>
<sequence length="321" mass="36936">MLKKFAVIIFTLACFTTFLTIQQTSRYHLSMKMTAIDARIRRQRAIHTDTKLTHKSGMAMEKSSSNSNNARQIDKLVQKYYNNLFATDEYKAVGPKKRKPDMNNLLIPFLFYNMGPNNLFRIFKESIPIIHMMNRTLVVPPFHHHPRMKRLNEEDQSDKTVEVDVDIFDQTYRSFVETDAKKTVDMKTLQYIIPAIPIKRFHSTCGNKINTLITCGIVSGKRASGLTHFKQVTNLTVGRVFKVEHLKDVSSDKEWKMNVMTAVQNTKGQKCVGLVLGSKCLGSRGAWFRHWRSFAPFVRHPPKIQVLANLFTENVLKGEPL</sequence>
<reference evidence="1" key="3">
    <citation type="submission" date="2025-08" db="UniProtKB">
        <authorList>
            <consortium name="Ensembl"/>
        </authorList>
    </citation>
    <scope>IDENTIFICATION</scope>
</reference>
<dbReference type="Ensembl" id="ENSCINT00000023067.2">
    <property type="protein sequence ID" value="ENSCINP00000022821.2"/>
    <property type="gene ID" value="ENSCING00000012124.2"/>
</dbReference>
<reference evidence="1" key="4">
    <citation type="submission" date="2025-09" db="UniProtKB">
        <authorList>
            <consortium name="Ensembl"/>
        </authorList>
    </citation>
    <scope>IDENTIFICATION</scope>
</reference>
<dbReference type="InParanoid" id="F6V7Z8"/>
<accession>F6V7Z8</accession>